<dbReference type="InterPro" id="IPR036162">
    <property type="entry name" value="Resolvase-like_N_sf"/>
</dbReference>
<dbReference type="InterPro" id="IPR025827">
    <property type="entry name" value="Zn_ribbon_recom_dom"/>
</dbReference>
<dbReference type="InterPro" id="IPR050639">
    <property type="entry name" value="SSR_resolvase"/>
</dbReference>
<evidence type="ECO:0000256" key="1">
    <source>
        <dbReference type="SAM" id="Coils"/>
    </source>
</evidence>
<feature type="domain" description="Recombinase" evidence="4">
    <location>
        <begin position="161"/>
        <end position="303"/>
    </location>
</feature>
<evidence type="ECO:0000259" key="4">
    <source>
        <dbReference type="PROSITE" id="PS51737"/>
    </source>
</evidence>
<dbReference type="InterPro" id="IPR011109">
    <property type="entry name" value="DNA_bind_recombinase_dom"/>
</dbReference>
<dbReference type="Gene3D" id="3.90.1750.20">
    <property type="entry name" value="Putative Large Serine Recombinase, Chain B, Domain 2"/>
    <property type="match status" value="1"/>
</dbReference>
<feature type="region of interest" description="Disordered" evidence="2">
    <location>
        <begin position="712"/>
        <end position="749"/>
    </location>
</feature>
<protein>
    <submittedName>
        <fullName evidence="5">Site-specific DNA recombinase</fullName>
    </submittedName>
</protein>
<dbReference type="InterPro" id="IPR006119">
    <property type="entry name" value="Resolv_N"/>
</dbReference>
<dbReference type="PANTHER" id="PTHR30461">
    <property type="entry name" value="DNA-INVERTASE FROM LAMBDOID PROPHAGE"/>
    <property type="match status" value="1"/>
</dbReference>
<gene>
    <name evidence="5" type="ORF">SAMN02982917_6601</name>
</gene>
<dbReference type="PROSITE" id="PS51736">
    <property type="entry name" value="RECOMBINASES_3"/>
    <property type="match status" value="1"/>
</dbReference>
<dbReference type="AlphaFoldDB" id="A0A1X7HLQ4"/>
<evidence type="ECO:0000259" key="3">
    <source>
        <dbReference type="PROSITE" id="PS51736"/>
    </source>
</evidence>
<keyword evidence="1" id="KW-0175">Coiled coil</keyword>
<feature type="domain" description="Resolvase/invertase-type recombinase catalytic" evidence="3">
    <location>
        <begin position="2"/>
        <end position="152"/>
    </location>
</feature>
<organism evidence="5 6">
    <name type="scientific">Azospirillum oryzae</name>
    <dbReference type="NCBI Taxonomy" id="286727"/>
    <lineage>
        <taxon>Bacteria</taxon>
        <taxon>Pseudomonadati</taxon>
        <taxon>Pseudomonadota</taxon>
        <taxon>Alphaproteobacteria</taxon>
        <taxon>Rhodospirillales</taxon>
        <taxon>Azospirillaceae</taxon>
        <taxon>Azospirillum</taxon>
    </lineage>
</organism>
<feature type="region of interest" description="Disordered" evidence="2">
    <location>
        <begin position="829"/>
        <end position="854"/>
    </location>
</feature>
<dbReference type="SMART" id="SM00857">
    <property type="entry name" value="Resolvase"/>
    <property type="match status" value="1"/>
</dbReference>
<evidence type="ECO:0000313" key="6">
    <source>
        <dbReference type="Proteomes" id="UP000192936"/>
    </source>
</evidence>
<dbReference type="GO" id="GO:0000150">
    <property type="term" value="F:DNA strand exchange activity"/>
    <property type="evidence" value="ECO:0007669"/>
    <property type="project" value="InterPro"/>
</dbReference>
<name>A0A1X7HLQ4_9PROT</name>
<feature type="coiled-coil region" evidence="1">
    <location>
        <begin position="434"/>
        <end position="461"/>
    </location>
</feature>
<evidence type="ECO:0000256" key="2">
    <source>
        <dbReference type="SAM" id="MobiDB-lite"/>
    </source>
</evidence>
<evidence type="ECO:0000313" key="5">
    <source>
        <dbReference type="EMBL" id="SMF89062.1"/>
    </source>
</evidence>
<dbReference type="Pfam" id="PF13408">
    <property type="entry name" value="Zn_ribbon_recom"/>
    <property type="match status" value="1"/>
</dbReference>
<dbReference type="Pfam" id="PF00239">
    <property type="entry name" value="Resolvase"/>
    <property type="match status" value="1"/>
</dbReference>
<proteinExistence type="predicted"/>
<dbReference type="GO" id="GO:0003677">
    <property type="term" value="F:DNA binding"/>
    <property type="evidence" value="ECO:0007669"/>
    <property type="project" value="InterPro"/>
</dbReference>
<sequence>MRVAIYGRVSTSHQVDHQTIEQQLERLRAHVHANTAEGWVLDPAHVFRDDGYSGATLARPGLDRLRDAVKSRECDRVLVTAPDRLARNYVHQMVLLEEWARLGCAAEFLDRPMSDDPHDHLLLQIRGAVAEYERTLIAERMRRGRLAKLRAGLLLPWTYAPYGYRMDPDRPRDPHGVTTDPAEVAVVAELFAMYREPGTSLMQLALHLNARGVPTPSGKPRWSCPTIRGILRNPTYTGQVYAQRTHYRSPTHRRSATHPLGRPHGTAVPQPADTWLLVGQVPAVVSQTHFDEVQAKLATNRAFSRRNNTVHQYLLRALVSCGHCGLACTARAANGRNFYYLCNGKAHSVYSHRATGCPARHIPAGQLDELVWTDLCALMGEPEPLAAAVARAHGGAWLPQELLARRETLRRAQGHLGQQVERLTDAYLRAVIPLDEYERRRRDLEQRMHALAGQEELLRNDAERQQHLAGVATSLEAFRMRVQHGLAGATFEQRRQLVMLLIDRVVVTDADIEIRYVLPTSPDSEHVRFCLLRKDYFHCPAAVKPFQDGAWRHRQVGAQKSFRIAPAIGIAHHHPEDGHDRLALVVPQRRSGGIVDPAAGAPPGSAWLSRPVPDGNLVGQTGPQAGLAGAFHYLPQGQGRVWWRIEQAGIQAQPSDRDHVRADGVEQGQCGEFAIHDGDQQAIRQPAVETQQDAPCPDGGRPIVPALCLAPGAARHQRAQHRQPPDTAGERNLDQQHGGHPAQSAAGDRLLRRGPDGVEAMACWANTGSPAPFKSMVDTDDDRAVRDEGVDQGVQQGACELQPRPAIPVEYAVKSGEAGIVRQAEGAEQVGHGAGTNRQHRTDRERRHRRAGAPRKCIQIGPQPSYEGLGKRDGWAWHGAPAVSSDVDQPTTFRRRYCDARAGQDKCPQMRKVENTYRALL</sequence>
<dbReference type="EMBL" id="FXAK01000009">
    <property type="protein sequence ID" value="SMF89062.1"/>
    <property type="molecule type" value="Genomic_DNA"/>
</dbReference>
<dbReference type="CDD" id="cd00338">
    <property type="entry name" value="Ser_Recombinase"/>
    <property type="match status" value="1"/>
</dbReference>
<dbReference type="SUPFAM" id="SSF53041">
    <property type="entry name" value="Resolvase-like"/>
    <property type="match status" value="1"/>
</dbReference>
<dbReference type="Gene3D" id="3.40.50.1390">
    <property type="entry name" value="Resolvase, N-terminal catalytic domain"/>
    <property type="match status" value="1"/>
</dbReference>
<dbReference type="STRING" id="286727.SAMN02982917_6601"/>
<dbReference type="PANTHER" id="PTHR30461:SF23">
    <property type="entry name" value="DNA RECOMBINASE-RELATED"/>
    <property type="match status" value="1"/>
</dbReference>
<dbReference type="Proteomes" id="UP000192936">
    <property type="component" value="Unassembled WGS sequence"/>
</dbReference>
<accession>A0A1X7HLQ4</accession>
<dbReference type="Pfam" id="PF07508">
    <property type="entry name" value="Recombinase"/>
    <property type="match status" value="1"/>
</dbReference>
<dbReference type="InterPro" id="IPR038109">
    <property type="entry name" value="DNA_bind_recomb_sf"/>
</dbReference>
<reference evidence="5 6" key="1">
    <citation type="submission" date="2017-04" db="EMBL/GenBank/DDBJ databases">
        <authorList>
            <person name="Afonso C.L."/>
            <person name="Miller P.J."/>
            <person name="Scott M.A."/>
            <person name="Spackman E."/>
            <person name="Goraichik I."/>
            <person name="Dimitrov K.M."/>
            <person name="Suarez D.L."/>
            <person name="Swayne D.E."/>
        </authorList>
    </citation>
    <scope>NUCLEOTIDE SEQUENCE [LARGE SCALE GENOMIC DNA]</scope>
    <source>
        <strain evidence="5 6">A2P</strain>
    </source>
</reference>
<dbReference type="PROSITE" id="PS51737">
    <property type="entry name" value="RECOMBINASE_DNA_BIND"/>
    <property type="match status" value="1"/>
</dbReference>